<proteinExistence type="predicted"/>
<dbReference type="PATRIC" id="fig|1434118.4.peg.894"/>
<feature type="transmembrane region" description="Helical" evidence="1">
    <location>
        <begin position="58"/>
        <end position="81"/>
    </location>
</feature>
<evidence type="ECO:0000313" key="2">
    <source>
        <dbReference type="EMBL" id="AKB35293.1"/>
    </source>
</evidence>
<dbReference type="Proteomes" id="UP000033123">
    <property type="component" value="Chromosome"/>
</dbReference>
<name>A0A0E3PJY0_9EURY</name>
<dbReference type="RefSeq" id="WP_052727169.1">
    <property type="nucleotide sequence ID" value="NZ_CP009508.1"/>
</dbReference>
<dbReference type="GeneID" id="25419249"/>
<protein>
    <submittedName>
        <fullName evidence="2">Uncharacterized protein</fullName>
    </submittedName>
</protein>
<keyword evidence="1" id="KW-0472">Membrane</keyword>
<feature type="transmembrane region" description="Helical" evidence="1">
    <location>
        <begin position="93"/>
        <end position="116"/>
    </location>
</feature>
<accession>A0A0E3PJY0</accession>
<dbReference type="AlphaFoldDB" id="A0A0E3PJY0"/>
<dbReference type="EMBL" id="CP009508">
    <property type="protein sequence ID" value="AKB35293.1"/>
    <property type="molecule type" value="Genomic_DNA"/>
</dbReference>
<gene>
    <name evidence="2" type="ORF">MSSAC_0703</name>
</gene>
<keyword evidence="1" id="KW-0812">Transmembrane</keyword>
<sequence>MVQNAEEIQTKNVNGKNKTYSIEFFQGAGAIICTYKGEKRNRENLNQVPYIERYGGKAVQIIGCLSLVLGIAILVGTVRIMNYLAELNFEESIYTSVFLTGLYPGIKICSIGNSLLWKAGYVKATRCKRCHRNYAYEEREEPDVKEISTEDSYAVTVTRHWRCKYCGHIDNSKSPEKIKAYKGLKEMKKVTGEVKCEKCGRTEFNFEYRNPDVKEDPFGTTVVETTTKYYKCNYCGNLNITEEETVYETTPWDFL</sequence>
<organism evidence="2 3">
    <name type="scientific">Methanosarcina siciliae C2J</name>
    <dbReference type="NCBI Taxonomy" id="1434118"/>
    <lineage>
        <taxon>Archaea</taxon>
        <taxon>Methanobacteriati</taxon>
        <taxon>Methanobacteriota</taxon>
        <taxon>Stenosarchaea group</taxon>
        <taxon>Methanomicrobia</taxon>
        <taxon>Methanosarcinales</taxon>
        <taxon>Methanosarcinaceae</taxon>
        <taxon>Methanosarcina</taxon>
    </lineage>
</organism>
<evidence type="ECO:0000256" key="1">
    <source>
        <dbReference type="SAM" id="Phobius"/>
    </source>
</evidence>
<reference evidence="2 3" key="1">
    <citation type="submission" date="2014-07" db="EMBL/GenBank/DDBJ databases">
        <title>Methanogenic archaea and the global carbon cycle.</title>
        <authorList>
            <person name="Henriksen J.R."/>
            <person name="Luke J."/>
            <person name="Reinhart S."/>
            <person name="Benedict M.N."/>
            <person name="Youngblut N.D."/>
            <person name="Metcalf M.E."/>
            <person name="Whitaker R.J."/>
            <person name="Metcalf W.W."/>
        </authorList>
    </citation>
    <scope>NUCLEOTIDE SEQUENCE [LARGE SCALE GENOMIC DNA]</scope>
    <source>
        <strain evidence="2 3">C2J</strain>
    </source>
</reference>
<dbReference type="KEGG" id="msj:MSSAC_0703"/>
<evidence type="ECO:0000313" key="3">
    <source>
        <dbReference type="Proteomes" id="UP000033123"/>
    </source>
</evidence>
<dbReference type="HOGENOM" id="CLU_089198_0_0_2"/>
<keyword evidence="1" id="KW-1133">Transmembrane helix</keyword>